<dbReference type="PANTHER" id="PTHR45138">
    <property type="entry name" value="REGULATORY COMPONENTS OF SENSORY TRANSDUCTION SYSTEM"/>
    <property type="match status" value="1"/>
</dbReference>
<dbReference type="PROSITE" id="PS50887">
    <property type="entry name" value="GGDEF"/>
    <property type="match status" value="1"/>
</dbReference>
<dbReference type="GO" id="GO:0052621">
    <property type="term" value="F:diguanylate cyclase activity"/>
    <property type="evidence" value="ECO:0007669"/>
    <property type="project" value="UniProtKB-EC"/>
</dbReference>
<evidence type="ECO:0000256" key="1">
    <source>
        <dbReference type="ARBA" id="ARBA00012528"/>
    </source>
</evidence>
<dbReference type="Gene3D" id="2.60.40.10">
    <property type="entry name" value="Immunoglobulins"/>
    <property type="match status" value="1"/>
</dbReference>
<dbReference type="InterPro" id="IPR043128">
    <property type="entry name" value="Rev_trsase/Diguanyl_cyclase"/>
</dbReference>
<dbReference type="InterPro" id="IPR029787">
    <property type="entry name" value="Nucleotide_cyclase"/>
</dbReference>
<keyword evidence="2" id="KW-0472">Membrane</keyword>
<evidence type="ECO:0000259" key="4">
    <source>
        <dbReference type="PROSITE" id="PS50887"/>
    </source>
</evidence>
<dbReference type="SMART" id="SM00267">
    <property type="entry name" value="GGDEF"/>
    <property type="match status" value="1"/>
</dbReference>
<evidence type="ECO:0000313" key="6">
    <source>
        <dbReference type="Proteomes" id="UP001596036"/>
    </source>
</evidence>
<dbReference type="InterPro" id="IPR050469">
    <property type="entry name" value="Diguanylate_Cyclase"/>
</dbReference>
<dbReference type="Pfam" id="PF07495">
    <property type="entry name" value="Y_Y_Y"/>
    <property type="match status" value="1"/>
</dbReference>
<feature type="chain" id="PRO_5045535465" description="diguanylate cyclase" evidence="3">
    <location>
        <begin position="32"/>
        <end position="1000"/>
    </location>
</feature>
<dbReference type="Gene3D" id="2.130.10.10">
    <property type="entry name" value="YVTN repeat-like/Quinoprotein amine dehydrogenase"/>
    <property type="match status" value="3"/>
</dbReference>
<feature type="domain" description="GGDEF" evidence="4">
    <location>
        <begin position="870"/>
        <end position="1000"/>
    </location>
</feature>
<dbReference type="Proteomes" id="UP001596036">
    <property type="component" value="Unassembled WGS sequence"/>
</dbReference>
<dbReference type="SUPFAM" id="SSF63829">
    <property type="entry name" value="Calcium-dependent phosphotriesterase"/>
    <property type="match status" value="2"/>
</dbReference>
<dbReference type="Pfam" id="PF00990">
    <property type="entry name" value="GGDEF"/>
    <property type="match status" value="1"/>
</dbReference>
<keyword evidence="5" id="KW-0808">Transferase</keyword>
<dbReference type="SUPFAM" id="SSF55073">
    <property type="entry name" value="Nucleotide cyclase"/>
    <property type="match status" value="1"/>
</dbReference>
<sequence length="1000" mass="110854">MRTAAGRWTRRRALQWLAALCLSTLPMLSLAVGASATAFPGPPPLRDYVVDAWSSRNGLPHNSLRDIAQTPEGYLWFATWEGAVRYNGAGFTVIARGTQSGLRDNGIGSLYVDPHGRLWLSDSRGNLGRQQPDGQWTYWTRTKDWPEALIHDMAMDSRDRLWLLFEGHGLGCVHPDGRFEYFAPPPGIPLQASFPRMAIDAQDRIWVGTLDGLAIREPDGRWHRAPARLDLPHGLVWPYLAPDGAIWLLADGRVYRMQAGEAVPMYALPGLGHFTAMLQDRNGDIWLGTENKGIVRAGSHGIERLSAGDVLPNGRIASLLEDDEGSIWVGANGGLFRLRETLFGSYTRHDGLSGDYVRAVLEDSRGVLWIGGGGGLDRMDGDGTIRPVPLGSRNADALSVLSLAEDHAGDLWVGTYTDGVFHLRDGRPLAHYGPAQGLPSGHVRALVVDDHGAVWAGTRRGLARLEAGRAMPAEAPDMPQGLITALANIDGALWIGSVEGASVLRGDRVERLALERPGGARSVFGFQKVGQDVWIATDRGLYRYRNGRLTRVGLEQGLPVDTVFQLVADRFGNAWISSNRGVLRVRLDELQATADGRRAAVHAERYTEADGLVSSQANGSSAPAAILRRDGTLWVATAAGLATADPARLPRYLVRPPPPVVIEDVQLDSRDFPWRRQTSLPGGERINVAYVALGYVLPERIRYRTRLVGLDHDWIERGQQRNVEFIGLPPGDYTLLVSAAQPGGEWSTRAARWEFTIRPLWWQRRDTQAALGFVVLLGLFALYRYRVRRYRARNLRLARLVDERTRDLRDQAERLLTVDRERNELLQRLREQAEGYSRQAREDALTGLPNRRHFDEVLARHLAQAARGGHRFSLALLDIDHFKRVNDTYSHSVGDAVLKETAQVLAVDSRASDLLARLGGEEFALLLPDAGLEEARALCERLQESVRERRHWAGIAGLRVTFSAGVAEYRAGDSRERLMQRADVALYRAKSEGRDLVREG</sequence>
<feature type="signal peptide" evidence="3">
    <location>
        <begin position="1"/>
        <end position="31"/>
    </location>
</feature>
<dbReference type="InterPro" id="IPR011123">
    <property type="entry name" value="Y_Y_Y"/>
</dbReference>
<keyword evidence="5" id="KW-0548">Nucleotidyltransferase</keyword>
<name>A0ABW0SIS3_9GAMM</name>
<evidence type="ECO:0000256" key="3">
    <source>
        <dbReference type="SAM" id="SignalP"/>
    </source>
</evidence>
<keyword evidence="2" id="KW-0812">Transmembrane</keyword>
<dbReference type="NCBIfam" id="TIGR00254">
    <property type="entry name" value="GGDEF"/>
    <property type="match status" value="1"/>
</dbReference>
<dbReference type="InterPro" id="IPR013783">
    <property type="entry name" value="Ig-like_fold"/>
</dbReference>
<dbReference type="InterPro" id="IPR000160">
    <property type="entry name" value="GGDEF_dom"/>
</dbReference>
<dbReference type="RefSeq" id="WP_386752015.1">
    <property type="nucleotide sequence ID" value="NZ_JBHSNM010000001.1"/>
</dbReference>
<keyword evidence="6" id="KW-1185">Reference proteome</keyword>
<proteinExistence type="predicted"/>
<evidence type="ECO:0000256" key="2">
    <source>
        <dbReference type="SAM" id="Phobius"/>
    </source>
</evidence>
<dbReference type="EMBL" id="JBHSNM010000001">
    <property type="protein sequence ID" value="MFC5568520.1"/>
    <property type="molecule type" value="Genomic_DNA"/>
</dbReference>
<protein>
    <recommendedName>
        <fullName evidence="1">diguanylate cyclase</fullName>
        <ecNumber evidence="1">2.7.7.65</ecNumber>
    </recommendedName>
</protein>
<keyword evidence="3" id="KW-0732">Signal</keyword>
<accession>A0ABW0SIS3</accession>
<organism evidence="5 6">
    <name type="scientific">Lysobacter yangpyeongensis</name>
    <dbReference type="NCBI Taxonomy" id="346182"/>
    <lineage>
        <taxon>Bacteria</taxon>
        <taxon>Pseudomonadati</taxon>
        <taxon>Pseudomonadota</taxon>
        <taxon>Gammaproteobacteria</taxon>
        <taxon>Lysobacterales</taxon>
        <taxon>Lysobacteraceae</taxon>
        <taxon>Lysobacter</taxon>
    </lineage>
</organism>
<keyword evidence="2" id="KW-1133">Transmembrane helix</keyword>
<comment type="caution">
    <text evidence="5">The sequence shown here is derived from an EMBL/GenBank/DDBJ whole genome shotgun (WGS) entry which is preliminary data.</text>
</comment>
<dbReference type="PANTHER" id="PTHR45138:SF24">
    <property type="entry name" value="DIGUANYLATE CYCLASE DGCC-RELATED"/>
    <property type="match status" value="1"/>
</dbReference>
<dbReference type="EC" id="2.7.7.65" evidence="1"/>
<reference evidence="6" key="1">
    <citation type="journal article" date="2019" name="Int. J. Syst. Evol. Microbiol.">
        <title>The Global Catalogue of Microorganisms (GCM) 10K type strain sequencing project: providing services to taxonomists for standard genome sequencing and annotation.</title>
        <authorList>
            <consortium name="The Broad Institute Genomics Platform"/>
            <consortium name="The Broad Institute Genome Sequencing Center for Infectious Disease"/>
            <person name="Wu L."/>
            <person name="Ma J."/>
        </authorList>
    </citation>
    <scope>NUCLEOTIDE SEQUENCE [LARGE SCALE GENOMIC DNA]</scope>
    <source>
        <strain evidence="6">KACC 11407</strain>
    </source>
</reference>
<evidence type="ECO:0000313" key="5">
    <source>
        <dbReference type="EMBL" id="MFC5568520.1"/>
    </source>
</evidence>
<dbReference type="CDD" id="cd01949">
    <property type="entry name" value="GGDEF"/>
    <property type="match status" value="1"/>
</dbReference>
<dbReference type="InterPro" id="IPR011110">
    <property type="entry name" value="Reg_prop"/>
</dbReference>
<gene>
    <name evidence="5" type="ORF">ACFPN1_00365</name>
</gene>
<dbReference type="Pfam" id="PF07494">
    <property type="entry name" value="Reg_prop"/>
    <property type="match status" value="5"/>
</dbReference>
<feature type="transmembrane region" description="Helical" evidence="2">
    <location>
        <begin position="769"/>
        <end position="787"/>
    </location>
</feature>
<dbReference type="InterPro" id="IPR015943">
    <property type="entry name" value="WD40/YVTN_repeat-like_dom_sf"/>
</dbReference>
<dbReference type="Gene3D" id="3.30.70.270">
    <property type="match status" value="1"/>
</dbReference>